<feature type="transmembrane region" description="Helical" evidence="5">
    <location>
        <begin position="613"/>
        <end position="632"/>
    </location>
</feature>
<comment type="caution">
    <text evidence="7">The sequence shown here is derived from an EMBL/GenBank/DDBJ whole genome shotgun (WGS) entry which is preliminary data.</text>
</comment>
<evidence type="ECO:0000259" key="6">
    <source>
        <dbReference type="PROSITE" id="PS50118"/>
    </source>
</evidence>
<feature type="transmembrane region" description="Helical" evidence="5">
    <location>
        <begin position="541"/>
        <end position="558"/>
    </location>
</feature>
<gene>
    <name evidence="7" type="ORF">B0J12DRAFT_424459</name>
</gene>
<feature type="compositionally biased region" description="Polar residues" evidence="4">
    <location>
        <begin position="69"/>
        <end position="80"/>
    </location>
</feature>
<evidence type="ECO:0000256" key="4">
    <source>
        <dbReference type="SAM" id="MobiDB-lite"/>
    </source>
</evidence>
<dbReference type="PROSITE" id="PS50118">
    <property type="entry name" value="HMG_BOX_2"/>
    <property type="match status" value="1"/>
</dbReference>
<keyword evidence="5" id="KW-1133">Transmembrane helix</keyword>
<feature type="region of interest" description="Disordered" evidence="4">
    <location>
        <begin position="60"/>
        <end position="121"/>
    </location>
</feature>
<dbReference type="InterPro" id="IPR013761">
    <property type="entry name" value="SAM/pointed_sf"/>
</dbReference>
<evidence type="ECO:0000256" key="1">
    <source>
        <dbReference type="ARBA" id="ARBA00023125"/>
    </source>
</evidence>
<feature type="DNA-binding region" description="HMG box" evidence="3">
    <location>
        <begin position="117"/>
        <end position="183"/>
    </location>
</feature>
<organism evidence="7 8">
    <name type="scientific">Macrophomina phaseolina</name>
    <dbReference type="NCBI Taxonomy" id="35725"/>
    <lineage>
        <taxon>Eukaryota</taxon>
        <taxon>Fungi</taxon>
        <taxon>Dikarya</taxon>
        <taxon>Ascomycota</taxon>
        <taxon>Pezizomycotina</taxon>
        <taxon>Dothideomycetes</taxon>
        <taxon>Dothideomycetes incertae sedis</taxon>
        <taxon>Botryosphaeriales</taxon>
        <taxon>Botryosphaeriaceae</taxon>
        <taxon>Macrophomina</taxon>
    </lineage>
</organism>
<protein>
    <recommendedName>
        <fullName evidence="6">HMG box domain-containing protein</fullName>
    </recommendedName>
</protein>
<dbReference type="SUPFAM" id="SSF47095">
    <property type="entry name" value="HMG-box"/>
    <property type="match status" value="1"/>
</dbReference>
<dbReference type="InterPro" id="IPR051965">
    <property type="entry name" value="ChromReg_NeuronalGeneExpr"/>
</dbReference>
<evidence type="ECO:0000256" key="3">
    <source>
        <dbReference type="PROSITE-ProRule" id="PRU00267"/>
    </source>
</evidence>
<dbReference type="SMART" id="SM00454">
    <property type="entry name" value="SAM"/>
    <property type="match status" value="1"/>
</dbReference>
<dbReference type="Proteomes" id="UP000774617">
    <property type="component" value="Unassembled WGS sequence"/>
</dbReference>
<dbReference type="InterPro" id="IPR036910">
    <property type="entry name" value="HMG_box_dom_sf"/>
</dbReference>
<feature type="region of interest" description="Disordered" evidence="4">
    <location>
        <begin position="198"/>
        <end position="243"/>
    </location>
</feature>
<keyword evidence="5" id="KW-0472">Membrane</keyword>
<dbReference type="Pfam" id="PF00505">
    <property type="entry name" value="HMG_box"/>
    <property type="match status" value="1"/>
</dbReference>
<name>A0ABQ8GGN3_9PEZI</name>
<dbReference type="EMBL" id="JAGTJR010000008">
    <property type="protein sequence ID" value="KAH7055590.1"/>
    <property type="molecule type" value="Genomic_DNA"/>
</dbReference>
<dbReference type="Gene3D" id="1.10.30.10">
    <property type="entry name" value="High mobility group box domain"/>
    <property type="match status" value="1"/>
</dbReference>
<keyword evidence="5" id="KW-0812">Transmembrane</keyword>
<keyword evidence="1 3" id="KW-0238">DNA-binding</keyword>
<dbReference type="Gene3D" id="1.10.150.50">
    <property type="entry name" value="Transcription Factor, Ets-1"/>
    <property type="match status" value="1"/>
</dbReference>
<evidence type="ECO:0000313" key="7">
    <source>
        <dbReference type="EMBL" id="KAH7055590.1"/>
    </source>
</evidence>
<dbReference type="Pfam" id="PF00536">
    <property type="entry name" value="SAM_1"/>
    <property type="match status" value="1"/>
</dbReference>
<dbReference type="PANTHER" id="PTHR46040">
    <property type="entry name" value="HIGH MOBILITY GROUP PROTEIN 2"/>
    <property type="match status" value="1"/>
</dbReference>
<accession>A0ABQ8GGN3</accession>
<dbReference type="CDD" id="cd12148">
    <property type="entry name" value="fungal_TF_MHR"/>
    <property type="match status" value="1"/>
</dbReference>
<feature type="domain" description="HMG box" evidence="6">
    <location>
        <begin position="117"/>
        <end position="183"/>
    </location>
</feature>
<reference evidence="7 8" key="1">
    <citation type="journal article" date="2021" name="Nat. Commun.">
        <title>Genetic determinants of endophytism in the Arabidopsis root mycobiome.</title>
        <authorList>
            <person name="Mesny F."/>
            <person name="Miyauchi S."/>
            <person name="Thiergart T."/>
            <person name="Pickel B."/>
            <person name="Atanasova L."/>
            <person name="Karlsson M."/>
            <person name="Huettel B."/>
            <person name="Barry K.W."/>
            <person name="Haridas S."/>
            <person name="Chen C."/>
            <person name="Bauer D."/>
            <person name="Andreopoulos W."/>
            <person name="Pangilinan J."/>
            <person name="LaButti K."/>
            <person name="Riley R."/>
            <person name="Lipzen A."/>
            <person name="Clum A."/>
            <person name="Drula E."/>
            <person name="Henrissat B."/>
            <person name="Kohler A."/>
            <person name="Grigoriev I.V."/>
            <person name="Martin F.M."/>
            <person name="Hacquard S."/>
        </authorList>
    </citation>
    <scope>NUCLEOTIDE SEQUENCE [LARGE SCALE GENOMIC DNA]</scope>
    <source>
        <strain evidence="7 8">MPI-SDFR-AT-0080</strain>
    </source>
</reference>
<evidence type="ECO:0000313" key="8">
    <source>
        <dbReference type="Proteomes" id="UP000774617"/>
    </source>
</evidence>
<keyword evidence="8" id="KW-1185">Reference proteome</keyword>
<dbReference type="InterPro" id="IPR001660">
    <property type="entry name" value="SAM"/>
</dbReference>
<keyword evidence="2 3" id="KW-0539">Nucleus</keyword>
<dbReference type="PANTHER" id="PTHR46040:SF3">
    <property type="entry name" value="HIGH MOBILITY GROUP PROTEIN 2"/>
    <property type="match status" value="1"/>
</dbReference>
<dbReference type="InterPro" id="IPR009071">
    <property type="entry name" value="HMG_box_dom"/>
</dbReference>
<dbReference type="SMART" id="SM00398">
    <property type="entry name" value="HMG"/>
    <property type="match status" value="1"/>
</dbReference>
<dbReference type="SUPFAM" id="SSF47769">
    <property type="entry name" value="SAM/Pointed domain"/>
    <property type="match status" value="1"/>
</dbReference>
<sequence length="786" mass="88786">MSAELASVLDRIRLQEYLPNLVANGFDTWDVVCDITEDDLAHLGFKLGHRRILQREIAASRTAAHENRPSSQETSKSPRTMPTPEKPSASQSPTPSRAEERTKRRYRRKPRPDINAPKKPKTAYVNFADALRTDPTISSLSFVEIAREVGRRWQALPPDQKHSWECQAARDMQEYEAQMDEYKTTENYRRYQNYLKSFQHDQSHGRKTRSGAKPALDQDRKSRSNSSETLSVGSGEVISRSTSGSLHTDECRAAFDLAMQELFVRRDEVLALGAPIFDARNLPPKDTTYKAAMSCRLGTGSFVFLIRQELLETMLDHVYSGENVDSLSLIVVLLVAAVGAHYDAECMSDTMRHGLFASASLIFESEFSGLMDYRAMWVFAILSLHSLLEKHMVARHVVTAGLQISRLRGQIMDDFESESLNSDDVKRLVCTLVFMECWLSTTLGYKADIRAEDVTRAFSLHETSNDVADAIYYQATKIGLVAKEIAEITVHKTANAVRTEHIELLTERLDAWYKLLPANMHLAALTDEKQFAYLTYYQRRAILMVHMFYLGAIINLYRQLLLQACQARIQSKWNLDMPYSQIQNYRTRCSIAAQQMARMIPLISFSGAMTRRCWVMIYWAFHSCTVILFGIAQQMLDQRPATIDEDFAFAKVCVDTLSACSTAEPVAANYLGLIQPLHDALVDKHKRLKYQAATAANTPVQQGLLMPSSHFSPPQTVQHDLQSTASIDTPSLNHSVSEKLDSEIVSISRKLSELLTDPFSMGIKAKIQGVRESSNAVGTYSVLWWK</sequence>
<evidence type="ECO:0000256" key="5">
    <source>
        <dbReference type="SAM" id="Phobius"/>
    </source>
</evidence>
<proteinExistence type="predicted"/>
<evidence type="ECO:0000256" key="2">
    <source>
        <dbReference type="ARBA" id="ARBA00023242"/>
    </source>
</evidence>